<dbReference type="PANTHER" id="PTHR38644:SF1">
    <property type="entry name" value="EXPRESSED PROTEIN"/>
    <property type="match status" value="1"/>
</dbReference>
<dbReference type="EMBL" id="KV454427">
    <property type="protein sequence ID" value="ODQ81740.1"/>
    <property type="molecule type" value="Genomic_DNA"/>
</dbReference>
<dbReference type="RefSeq" id="XP_018987068.1">
    <property type="nucleotide sequence ID" value="XM_019127996.1"/>
</dbReference>
<name>A0A1E3QVQ6_9ASCO</name>
<reference evidence="3" key="1">
    <citation type="submission" date="2016-05" db="EMBL/GenBank/DDBJ databases">
        <title>Comparative genomics of biotechnologically important yeasts.</title>
        <authorList>
            <consortium name="DOE Joint Genome Institute"/>
            <person name="Riley R."/>
            <person name="Haridas S."/>
            <person name="Wolfe K.H."/>
            <person name="Lopes M.R."/>
            <person name="Hittinger C.T."/>
            <person name="Goker M."/>
            <person name="Salamov A."/>
            <person name="Wisecaver J."/>
            <person name="Long T.M."/>
            <person name="Aerts A.L."/>
            <person name="Barry K."/>
            <person name="Choi C."/>
            <person name="Clum A."/>
            <person name="Coughlan A.Y."/>
            <person name="Deshpande S."/>
            <person name="Douglass A.P."/>
            <person name="Hanson S.J."/>
            <person name="Klenk H.-P."/>
            <person name="Labutti K."/>
            <person name="Lapidus A."/>
            <person name="Lindquist E."/>
            <person name="Lipzen A."/>
            <person name="Meier-Kolthoff J.P."/>
            <person name="Ohm R.A."/>
            <person name="Otillar R.P."/>
            <person name="Pangilinan J."/>
            <person name="Peng Y."/>
            <person name="Rokas A."/>
            <person name="Rosa C.A."/>
            <person name="Scheuner C."/>
            <person name="Sibirny A.A."/>
            <person name="Slot J.C."/>
            <person name="Stielow J.B."/>
            <person name="Sun H."/>
            <person name="Kurtzman C.P."/>
            <person name="Blackwell M."/>
            <person name="Grigoriev I.V."/>
            <person name="Jeffries T.W."/>
        </authorList>
    </citation>
    <scope>NUCLEOTIDE SEQUENCE [LARGE SCALE GENOMIC DNA]</scope>
    <source>
        <strain evidence="3">NRRL Y-12698</strain>
    </source>
</reference>
<evidence type="ECO:0000259" key="1">
    <source>
        <dbReference type="Pfam" id="PF23868"/>
    </source>
</evidence>
<accession>A0A1E3QVQ6</accession>
<dbReference type="Proteomes" id="UP000094336">
    <property type="component" value="Unassembled WGS sequence"/>
</dbReference>
<feature type="domain" description="Mmc1 C-terminal" evidence="1">
    <location>
        <begin position="361"/>
        <end position="529"/>
    </location>
</feature>
<dbReference type="GeneID" id="30145849"/>
<dbReference type="Pfam" id="PF23868">
    <property type="entry name" value="Mmc1_C"/>
    <property type="match status" value="1"/>
</dbReference>
<dbReference type="InterPro" id="IPR056196">
    <property type="entry name" value="Mmc1_C"/>
</dbReference>
<dbReference type="STRING" id="984486.A0A1E3QVQ6"/>
<sequence>MFFQRRVALVVRLTRMRFNSYTPSTSSTSSANNSFDFSSTNFYDLTYTTKNNLMYNLSQYQNLYHPRFVNDYLHTKIDLVLNTLEYQERPIRIGILYEEHINKEPSSAESAPKSKFLESIVADPMMSDQMWYHSLKNRDFAKNNLIKYGPQFNLVNLNLYQDDYYVPLKYLNLQTKRNFVENECVGLHDIEILEINDLDKDSAAVTECHFYFLVTETNDCSCITDDPELHEIFWPLYKVNDKASDALPSSNELTLIDTQSSELHVNSALCFASNEQLIGYTGGQDDVGNAEAYNEIIRNIEKSNIFATLKFINYQTSAHVAAIKIIRLIISLSQYAVDISINELQRQANKKYLNSQIDKNTNDYMVECHKAFFHFKSLFLKEMRKDITFANILSRKDGVAARMERYVNATFPNQLFADYSEIQTTLGHLVNLRVKPRLVNPILAYKDEVLVPQRLPVLQQKLRRALFRNLLQMALPSAAIPYVGFYVFDLDPLPMVALSCFGLIMTIRAIYQQIDEIADVWSQDVLDTIKGLFWKIKDQLSKNYEIKYKDYEGLNTVKLNILKRLDTGIKTLEKEDAKRLAGGTAIGSNINSVRSMQSRRYDNDLF</sequence>
<proteinExistence type="predicted"/>
<organism evidence="2 3">
    <name type="scientific">Babjeviella inositovora NRRL Y-12698</name>
    <dbReference type="NCBI Taxonomy" id="984486"/>
    <lineage>
        <taxon>Eukaryota</taxon>
        <taxon>Fungi</taxon>
        <taxon>Dikarya</taxon>
        <taxon>Ascomycota</taxon>
        <taxon>Saccharomycotina</taxon>
        <taxon>Pichiomycetes</taxon>
        <taxon>Serinales incertae sedis</taxon>
        <taxon>Babjeviella</taxon>
    </lineage>
</organism>
<dbReference type="OrthoDB" id="5319015at2759"/>
<dbReference type="Pfam" id="PF23867">
    <property type="entry name" value="Mmc1_N"/>
    <property type="match status" value="1"/>
</dbReference>
<gene>
    <name evidence="2" type="ORF">BABINDRAFT_159986</name>
</gene>
<evidence type="ECO:0000313" key="2">
    <source>
        <dbReference type="EMBL" id="ODQ81740.1"/>
    </source>
</evidence>
<dbReference type="AlphaFoldDB" id="A0A1E3QVQ6"/>
<keyword evidence="3" id="KW-1185">Reference proteome</keyword>
<protein>
    <recommendedName>
        <fullName evidence="1">Mmc1 C-terminal domain-containing protein</fullName>
    </recommendedName>
</protein>
<evidence type="ECO:0000313" key="3">
    <source>
        <dbReference type="Proteomes" id="UP000094336"/>
    </source>
</evidence>
<dbReference type="PANTHER" id="PTHR38644">
    <property type="entry name" value="EXPRESSED PROTEIN"/>
    <property type="match status" value="1"/>
</dbReference>